<feature type="signal peptide" evidence="1">
    <location>
        <begin position="1"/>
        <end position="27"/>
    </location>
</feature>
<name>A0ABY5AU52_9CYAN</name>
<keyword evidence="3" id="KW-1185">Reference proteome</keyword>
<protein>
    <submittedName>
        <fullName evidence="2">Uncharacterized protein</fullName>
    </submittedName>
</protein>
<evidence type="ECO:0000256" key="1">
    <source>
        <dbReference type="SAM" id="SignalP"/>
    </source>
</evidence>
<evidence type="ECO:0000313" key="3">
    <source>
        <dbReference type="Proteomes" id="UP001056708"/>
    </source>
</evidence>
<keyword evidence="1" id="KW-0732">Signal</keyword>
<reference evidence="2" key="1">
    <citation type="submission" date="2022-06" db="EMBL/GenBank/DDBJ databases">
        <title>Genome sequence of Phormidium yuhuli AB48 isolated from an industrial photobioreactor environment.</title>
        <authorList>
            <person name="Qiu Y."/>
            <person name="Noonan A.J.C."/>
            <person name="Dofher K."/>
            <person name="Koch M."/>
            <person name="Kieft B."/>
            <person name="Lin X."/>
            <person name="Ziels R.M."/>
            <person name="Hallam S.J."/>
        </authorList>
    </citation>
    <scope>NUCLEOTIDE SEQUENCE</scope>
    <source>
        <strain evidence="2">AB48</strain>
    </source>
</reference>
<dbReference type="Proteomes" id="UP001056708">
    <property type="component" value="Chromosome"/>
</dbReference>
<evidence type="ECO:0000313" key="2">
    <source>
        <dbReference type="EMBL" id="USR92416.1"/>
    </source>
</evidence>
<sequence length="144" mass="16270">MNRSLRLTPVLGAAIAALMATAPPAAAQISESEVTVPGLETRRLRTLTIPEAFEGAFFEHSRDFFRNRSLTHEIDSLLFNFPENNIARDARLVNILHRDVMRQQLTNDPFIRTPDLTNPFNTSVETMNRDGDITPIRGSEFFLD</sequence>
<proteinExistence type="predicted"/>
<organism evidence="2 3">
    <name type="scientific">Phormidium yuhuli AB48</name>
    <dbReference type="NCBI Taxonomy" id="2940671"/>
    <lineage>
        <taxon>Bacteria</taxon>
        <taxon>Bacillati</taxon>
        <taxon>Cyanobacteriota</taxon>
        <taxon>Cyanophyceae</taxon>
        <taxon>Oscillatoriophycideae</taxon>
        <taxon>Oscillatoriales</taxon>
        <taxon>Oscillatoriaceae</taxon>
        <taxon>Phormidium</taxon>
        <taxon>Phormidium yuhuli</taxon>
    </lineage>
</organism>
<gene>
    <name evidence="2" type="ORF">NEA10_06775</name>
</gene>
<dbReference type="RefSeq" id="WP_252664573.1">
    <property type="nucleotide sequence ID" value="NZ_CP098611.1"/>
</dbReference>
<accession>A0ABY5AU52</accession>
<feature type="chain" id="PRO_5046918915" evidence="1">
    <location>
        <begin position="28"/>
        <end position="144"/>
    </location>
</feature>
<dbReference type="EMBL" id="CP098611">
    <property type="protein sequence ID" value="USR92416.1"/>
    <property type="molecule type" value="Genomic_DNA"/>
</dbReference>